<protein>
    <submittedName>
        <fullName evidence="2">Uncharacterized protein</fullName>
    </submittedName>
</protein>
<dbReference type="EnsemblProtists" id="EOD40489">
    <property type="protein sequence ID" value="EOD40489"/>
    <property type="gene ID" value="EMIHUDRAFT_454204"/>
</dbReference>
<evidence type="ECO:0000256" key="1">
    <source>
        <dbReference type="SAM" id="MobiDB-lite"/>
    </source>
</evidence>
<proteinExistence type="predicted"/>
<reference evidence="3" key="1">
    <citation type="journal article" date="2013" name="Nature">
        <title>Pan genome of the phytoplankton Emiliania underpins its global distribution.</title>
        <authorList>
            <person name="Read B.A."/>
            <person name="Kegel J."/>
            <person name="Klute M.J."/>
            <person name="Kuo A."/>
            <person name="Lefebvre S.C."/>
            <person name="Maumus F."/>
            <person name="Mayer C."/>
            <person name="Miller J."/>
            <person name="Monier A."/>
            <person name="Salamov A."/>
            <person name="Young J."/>
            <person name="Aguilar M."/>
            <person name="Claverie J.M."/>
            <person name="Frickenhaus S."/>
            <person name="Gonzalez K."/>
            <person name="Herman E.K."/>
            <person name="Lin Y.C."/>
            <person name="Napier J."/>
            <person name="Ogata H."/>
            <person name="Sarno A.F."/>
            <person name="Shmutz J."/>
            <person name="Schroeder D."/>
            <person name="de Vargas C."/>
            <person name="Verret F."/>
            <person name="von Dassow P."/>
            <person name="Valentin K."/>
            <person name="Van de Peer Y."/>
            <person name="Wheeler G."/>
            <person name="Dacks J.B."/>
            <person name="Delwiche C.F."/>
            <person name="Dyhrman S.T."/>
            <person name="Glockner G."/>
            <person name="John U."/>
            <person name="Richards T."/>
            <person name="Worden A.Z."/>
            <person name="Zhang X."/>
            <person name="Grigoriev I.V."/>
            <person name="Allen A.E."/>
            <person name="Bidle K."/>
            <person name="Borodovsky M."/>
            <person name="Bowler C."/>
            <person name="Brownlee C."/>
            <person name="Cock J.M."/>
            <person name="Elias M."/>
            <person name="Gladyshev V.N."/>
            <person name="Groth M."/>
            <person name="Guda C."/>
            <person name="Hadaegh A."/>
            <person name="Iglesias-Rodriguez M.D."/>
            <person name="Jenkins J."/>
            <person name="Jones B.M."/>
            <person name="Lawson T."/>
            <person name="Leese F."/>
            <person name="Lindquist E."/>
            <person name="Lobanov A."/>
            <person name="Lomsadze A."/>
            <person name="Malik S.B."/>
            <person name="Marsh M.E."/>
            <person name="Mackinder L."/>
            <person name="Mock T."/>
            <person name="Mueller-Roeber B."/>
            <person name="Pagarete A."/>
            <person name="Parker M."/>
            <person name="Probert I."/>
            <person name="Quesneville H."/>
            <person name="Raines C."/>
            <person name="Rensing S.A."/>
            <person name="Riano-Pachon D.M."/>
            <person name="Richier S."/>
            <person name="Rokitta S."/>
            <person name="Shiraiwa Y."/>
            <person name="Soanes D.M."/>
            <person name="van der Giezen M."/>
            <person name="Wahlund T.M."/>
            <person name="Williams B."/>
            <person name="Wilson W."/>
            <person name="Wolfe G."/>
            <person name="Wurch L.L."/>
        </authorList>
    </citation>
    <scope>NUCLEOTIDE SEQUENCE</scope>
</reference>
<dbReference type="PaxDb" id="2903-EOD40489"/>
<sequence length="772" mass="81743">MPPFAAIFALAANMNGRYSVSSGGRHDVPFNDDYASRGLEYFDVWSPEIATHYAEVFWTDMGTHPIPPEIVRRFANKTMAIVGYEMDQMERVSVDPNDVSSHGAATRMVARHRAGAAASPDGAPSSQWFSEGNGGESRKSFHGYPAGFAQLVHSPRAWHTTPMQIDIRNRDCGATPDDVARCSGPHGFTPGPEPRQARHGLAARYGLAVAGLVPGGPKGGVPGATNYSGLLECPCNGRYGGDPAFYPDGGKGGSRTRAHVLSAEACFGAVAQLGVNATSIRNETVHSSSLPRGCSVSRDARGASSATFNTAHSAVSCEAGARRVGQVTSLVGVTLGIALDAASDAATLTLSGPAGGWFGAGLHALVMADQPYTIVVAGEEVFEQKLGTCGEEAQHCAGTRLAASVTVLSDSVSGGVRTVEMSRPLKGRTDDHYSFSLAANTTLNLITAVGYSHAFGHHKAHHHATLTLTDAAGAPTCVCDQGGRGDLCHDGGTGCAHFVKECAPPRHDAAGAHYPFGDLLEQRNPTCSSMSYAGGLRCCGHGRIMLDADQPVRPELLRYHHKYRFWFEEYLPAPRAHAAVQAPAAPSGGGASHLNLERIYYMTEASAGEYDVPPAFATPSVPLPGYPSWPLGVPTPGTSCTGSCPTPEQPSRFGADCECVHTITYHWSIDNKSLIYAGGHCHAPSCLDISLYRNDTGTPQLLCRQATKERGLDPAPWLGPKTPMVSVKRNRNTRLGHFGEMASWAKCGRYPFPAERRGGLANRKATGRGRAS</sequence>
<dbReference type="HOGENOM" id="CLU_362257_0_0_1"/>
<accession>A0A0D3KXK4</accession>
<feature type="compositionally biased region" description="Low complexity" evidence="1">
    <location>
        <begin position="116"/>
        <end position="126"/>
    </location>
</feature>
<dbReference type="GeneID" id="17285759"/>
<dbReference type="KEGG" id="ehx:EMIHUDRAFT_454204"/>
<name>A0A0D3KXK4_EMIH1</name>
<feature type="region of interest" description="Disordered" evidence="1">
    <location>
        <begin position="116"/>
        <end position="136"/>
    </location>
</feature>
<evidence type="ECO:0000313" key="2">
    <source>
        <dbReference type="EnsemblProtists" id="EOD40489"/>
    </source>
</evidence>
<dbReference type="AlphaFoldDB" id="A0A0D3KXK4"/>
<keyword evidence="3" id="KW-1185">Reference proteome</keyword>
<organism evidence="2 3">
    <name type="scientific">Emiliania huxleyi (strain CCMP1516)</name>
    <dbReference type="NCBI Taxonomy" id="280463"/>
    <lineage>
        <taxon>Eukaryota</taxon>
        <taxon>Haptista</taxon>
        <taxon>Haptophyta</taxon>
        <taxon>Prymnesiophyceae</taxon>
        <taxon>Isochrysidales</taxon>
        <taxon>Noelaerhabdaceae</taxon>
        <taxon>Emiliania</taxon>
    </lineage>
</organism>
<dbReference type="Proteomes" id="UP000013827">
    <property type="component" value="Unassembled WGS sequence"/>
</dbReference>
<dbReference type="eggNOG" id="ENOG502SK5C">
    <property type="taxonomic scope" value="Eukaryota"/>
</dbReference>
<dbReference type="RefSeq" id="XP_005792918.1">
    <property type="nucleotide sequence ID" value="XM_005792861.1"/>
</dbReference>
<evidence type="ECO:0000313" key="3">
    <source>
        <dbReference type="Proteomes" id="UP000013827"/>
    </source>
</evidence>
<reference evidence="2" key="2">
    <citation type="submission" date="2024-10" db="UniProtKB">
        <authorList>
            <consortium name="EnsemblProtists"/>
        </authorList>
    </citation>
    <scope>IDENTIFICATION</scope>
</reference>